<evidence type="ECO:0000313" key="6">
    <source>
        <dbReference type="Proteomes" id="UP001595698"/>
    </source>
</evidence>
<dbReference type="EMBL" id="JBHSBC010000058">
    <property type="protein sequence ID" value="MFC3986578.1"/>
    <property type="molecule type" value="Genomic_DNA"/>
</dbReference>
<evidence type="ECO:0000256" key="3">
    <source>
        <dbReference type="ARBA" id="ARBA00023172"/>
    </source>
</evidence>
<organism evidence="5 6">
    <name type="scientific">Streptosporangium jomthongense</name>
    <dbReference type="NCBI Taxonomy" id="1193683"/>
    <lineage>
        <taxon>Bacteria</taxon>
        <taxon>Bacillati</taxon>
        <taxon>Actinomycetota</taxon>
        <taxon>Actinomycetes</taxon>
        <taxon>Streptosporangiales</taxon>
        <taxon>Streptosporangiaceae</taxon>
        <taxon>Streptosporangium</taxon>
    </lineage>
</organism>
<evidence type="ECO:0000259" key="4">
    <source>
        <dbReference type="PROSITE" id="PS51898"/>
    </source>
</evidence>
<accession>A0ABV8FCZ4</accession>
<dbReference type="InterPro" id="IPR002104">
    <property type="entry name" value="Integrase_catalytic"/>
</dbReference>
<dbReference type="Gene3D" id="1.10.443.10">
    <property type="entry name" value="Intergrase catalytic core"/>
    <property type="match status" value="1"/>
</dbReference>
<keyword evidence="3" id="KW-0233">DNA recombination</keyword>
<comment type="similarity">
    <text evidence="1">Belongs to the 'phage' integrase family.</text>
</comment>
<proteinExistence type="inferred from homology"/>
<dbReference type="PANTHER" id="PTHR30349">
    <property type="entry name" value="PHAGE INTEGRASE-RELATED"/>
    <property type="match status" value="1"/>
</dbReference>
<comment type="caution">
    <text evidence="5">The sequence shown here is derived from an EMBL/GenBank/DDBJ whole genome shotgun (WGS) entry which is preliminary data.</text>
</comment>
<evidence type="ECO:0000256" key="1">
    <source>
        <dbReference type="ARBA" id="ARBA00008857"/>
    </source>
</evidence>
<name>A0ABV8FCZ4_9ACTN</name>
<dbReference type="InterPro" id="IPR011010">
    <property type="entry name" value="DNA_brk_join_enz"/>
</dbReference>
<feature type="domain" description="Tyr recombinase" evidence="4">
    <location>
        <begin position="49"/>
        <end position="232"/>
    </location>
</feature>
<evidence type="ECO:0000313" key="5">
    <source>
        <dbReference type="EMBL" id="MFC3986578.1"/>
    </source>
</evidence>
<dbReference type="InterPro" id="IPR013762">
    <property type="entry name" value="Integrase-like_cat_sf"/>
</dbReference>
<dbReference type="PANTHER" id="PTHR30349:SF41">
    <property type="entry name" value="INTEGRASE_RECOMBINASE PROTEIN MJ0367-RELATED"/>
    <property type="match status" value="1"/>
</dbReference>
<dbReference type="InterPro" id="IPR050090">
    <property type="entry name" value="Tyrosine_recombinase_XerCD"/>
</dbReference>
<dbReference type="PROSITE" id="PS51898">
    <property type="entry name" value="TYR_RECOMBINASE"/>
    <property type="match status" value="1"/>
</dbReference>
<keyword evidence="2" id="KW-0238">DNA-binding</keyword>
<keyword evidence="6" id="KW-1185">Reference proteome</keyword>
<sequence>MHSQVWLPRWLLRDGPARRSRVYVNSVLAALDDFHVRRGLGKADVGREDLPKSAPRAPEERARIRRLRAVEAHLSPRGRCIALIPYYAGARIGEVVRLDIDDVQMPARKDRLRLYGKGGKFREVDIHPKLRTELQLWLDERPNWPHAGDNRALFLNAKGGRLSARAAGGIIAQAAGLDDPTTGHVLRHTLATTLVRGKTDLVLVAEILGHARLETTRRYSLPSDKDKEDALKLITVDH</sequence>
<dbReference type="Proteomes" id="UP001595698">
    <property type="component" value="Unassembled WGS sequence"/>
</dbReference>
<dbReference type="Pfam" id="PF00589">
    <property type="entry name" value="Phage_integrase"/>
    <property type="match status" value="1"/>
</dbReference>
<reference evidence="6" key="1">
    <citation type="journal article" date="2019" name="Int. J. Syst. Evol. Microbiol.">
        <title>The Global Catalogue of Microorganisms (GCM) 10K type strain sequencing project: providing services to taxonomists for standard genome sequencing and annotation.</title>
        <authorList>
            <consortium name="The Broad Institute Genomics Platform"/>
            <consortium name="The Broad Institute Genome Sequencing Center for Infectious Disease"/>
            <person name="Wu L."/>
            <person name="Ma J."/>
        </authorList>
    </citation>
    <scope>NUCLEOTIDE SEQUENCE [LARGE SCALE GENOMIC DNA]</scope>
    <source>
        <strain evidence="6">TBRC 7912</strain>
    </source>
</reference>
<evidence type="ECO:0000256" key="2">
    <source>
        <dbReference type="ARBA" id="ARBA00023125"/>
    </source>
</evidence>
<dbReference type="SUPFAM" id="SSF56349">
    <property type="entry name" value="DNA breaking-rejoining enzymes"/>
    <property type="match status" value="1"/>
</dbReference>
<dbReference type="RefSeq" id="WP_386196907.1">
    <property type="nucleotide sequence ID" value="NZ_JBHSBC010000058.1"/>
</dbReference>
<protein>
    <submittedName>
        <fullName evidence="5">Tyrosine-type recombinase/integrase</fullName>
    </submittedName>
</protein>
<gene>
    <name evidence="5" type="ORF">ACFOYY_41045</name>
</gene>